<dbReference type="STRING" id="525897.Dbac_1121"/>
<name>C7LR79_DESBD</name>
<protein>
    <submittedName>
        <fullName evidence="2">Phosphopantetheine-binding</fullName>
    </submittedName>
</protein>
<sequence>MNPFPTICSILAEILDLDPADITPETYVIRTLKAESIDLLEIGVAMQHKLGIAVDDDLLFLKNVRIVLNRAARDNVEALSALKAEYPYLSEPRLHEILDGLSAGPVLQVRDLVAYAEAATPAPAGN</sequence>
<reference evidence="2 3" key="1">
    <citation type="journal article" date="2009" name="Stand. Genomic Sci.">
        <title>Complete genome sequence of Desulfomicrobium baculatum type strain (X).</title>
        <authorList>
            <person name="Copeland A."/>
            <person name="Spring S."/>
            <person name="Goker M."/>
            <person name="Schneider S."/>
            <person name="Lapidus A."/>
            <person name="Del Rio T.G."/>
            <person name="Tice H."/>
            <person name="Cheng J.F."/>
            <person name="Chen F."/>
            <person name="Nolan M."/>
            <person name="Bruce D."/>
            <person name="Goodwin L."/>
            <person name="Pitluck S."/>
            <person name="Ivanova N."/>
            <person name="Mavrommatis K."/>
            <person name="Ovchinnikova G."/>
            <person name="Pati A."/>
            <person name="Chen A."/>
            <person name="Palaniappan K."/>
            <person name="Land M."/>
            <person name="Hauser L."/>
            <person name="Chang Y.J."/>
            <person name="Jeffries C.C."/>
            <person name="Meincke L."/>
            <person name="Sims D."/>
            <person name="Brettin T."/>
            <person name="Detter J.C."/>
            <person name="Han C."/>
            <person name="Chain P."/>
            <person name="Bristow J."/>
            <person name="Eisen J.A."/>
            <person name="Markowitz V."/>
            <person name="Hugenholtz P."/>
            <person name="Kyrpides N.C."/>
            <person name="Klenk H.P."/>
            <person name="Lucas S."/>
        </authorList>
    </citation>
    <scope>NUCLEOTIDE SEQUENCE [LARGE SCALE GENOMIC DNA]</scope>
    <source>
        <strain evidence="3">DSM 4028 / VKM B-1378 / X</strain>
    </source>
</reference>
<dbReference type="eggNOG" id="COG0236">
    <property type="taxonomic scope" value="Bacteria"/>
</dbReference>
<dbReference type="RefSeq" id="WP_015773323.1">
    <property type="nucleotide sequence ID" value="NC_013173.1"/>
</dbReference>
<dbReference type="SUPFAM" id="SSF47336">
    <property type="entry name" value="ACP-like"/>
    <property type="match status" value="1"/>
</dbReference>
<accession>C7LR79</accession>
<organism evidence="2 3">
    <name type="scientific">Desulfomicrobium baculatum (strain DSM 4028 / VKM B-1378 / X)</name>
    <name type="common">Desulfovibrio baculatus</name>
    <dbReference type="NCBI Taxonomy" id="525897"/>
    <lineage>
        <taxon>Bacteria</taxon>
        <taxon>Pseudomonadati</taxon>
        <taxon>Thermodesulfobacteriota</taxon>
        <taxon>Desulfovibrionia</taxon>
        <taxon>Desulfovibrionales</taxon>
        <taxon>Desulfomicrobiaceae</taxon>
        <taxon>Desulfomicrobium</taxon>
    </lineage>
</organism>
<evidence type="ECO:0000259" key="1">
    <source>
        <dbReference type="Pfam" id="PF00550"/>
    </source>
</evidence>
<dbReference type="InterPro" id="IPR036736">
    <property type="entry name" value="ACP-like_sf"/>
</dbReference>
<dbReference type="HOGENOM" id="CLU_154432_0_0_7"/>
<dbReference type="Pfam" id="PF00550">
    <property type="entry name" value="PP-binding"/>
    <property type="match status" value="1"/>
</dbReference>
<dbReference type="Gene3D" id="1.10.1200.10">
    <property type="entry name" value="ACP-like"/>
    <property type="match status" value="1"/>
</dbReference>
<dbReference type="InterPro" id="IPR009081">
    <property type="entry name" value="PP-bd_ACP"/>
</dbReference>
<evidence type="ECO:0000313" key="3">
    <source>
        <dbReference type="Proteomes" id="UP000002216"/>
    </source>
</evidence>
<feature type="domain" description="Carrier" evidence="1">
    <location>
        <begin position="6"/>
        <end position="60"/>
    </location>
</feature>
<dbReference type="AlphaFoldDB" id="C7LR79"/>
<dbReference type="Proteomes" id="UP000002216">
    <property type="component" value="Chromosome"/>
</dbReference>
<proteinExistence type="predicted"/>
<dbReference type="OrthoDB" id="5420094at2"/>
<dbReference type="KEGG" id="dba:Dbac_1121"/>
<keyword evidence="3" id="KW-1185">Reference proteome</keyword>
<gene>
    <name evidence="2" type="ordered locus">Dbac_1121</name>
</gene>
<evidence type="ECO:0000313" key="2">
    <source>
        <dbReference type="EMBL" id="ACU89225.1"/>
    </source>
</evidence>
<dbReference type="EMBL" id="CP001629">
    <property type="protein sequence ID" value="ACU89225.1"/>
    <property type="molecule type" value="Genomic_DNA"/>
</dbReference>